<dbReference type="Pfam" id="PF10145">
    <property type="entry name" value="PhageMin_Tail"/>
    <property type="match status" value="1"/>
</dbReference>
<accession>A0A485LX35</accession>
<organism evidence="2">
    <name type="scientific">anaerobic digester metagenome</name>
    <dbReference type="NCBI Taxonomy" id="1263854"/>
    <lineage>
        <taxon>unclassified sequences</taxon>
        <taxon>metagenomes</taxon>
        <taxon>ecological metagenomes</taxon>
    </lineage>
</organism>
<protein>
    <submittedName>
        <fullName evidence="2">Phage tail tape measure protein</fullName>
    </submittedName>
</protein>
<dbReference type="EMBL" id="CAADRM010000019">
    <property type="protein sequence ID" value="VFU11814.1"/>
    <property type="molecule type" value="Genomic_DNA"/>
</dbReference>
<dbReference type="NCBIfam" id="TIGR01760">
    <property type="entry name" value="tape_meas_TP901"/>
    <property type="match status" value="1"/>
</dbReference>
<feature type="domain" description="Phage tail tape measure protein" evidence="1">
    <location>
        <begin position="102"/>
        <end position="278"/>
    </location>
</feature>
<dbReference type="AlphaFoldDB" id="A0A485LX35"/>
<proteinExistence type="predicted"/>
<dbReference type="InterPro" id="IPR010090">
    <property type="entry name" value="Phage_tape_meas"/>
</dbReference>
<name>A0A485LX35_9ZZZZ</name>
<reference evidence="2" key="1">
    <citation type="submission" date="2019-03" db="EMBL/GenBank/DDBJ databases">
        <authorList>
            <person name="Hao L."/>
        </authorList>
    </citation>
    <scope>NUCLEOTIDE SEQUENCE</scope>
</reference>
<evidence type="ECO:0000259" key="1">
    <source>
        <dbReference type="Pfam" id="PF10145"/>
    </source>
</evidence>
<gene>
    <name evidence="2" type="ORF">SCFA_1150009</name>
</gene>
<sequence>MADLTAKATWSSDTRALQRDISRTERRMDQFGKKMSTTFERAGKSIDRASTAILSGSRGLIGGAAIGMAAKRVIEFDGKLARMAIAADLSKKEMVALKKELYEFSKITKQPPDDLLEGLNAFVKRTGDFEYAIGTLKDMGIVASATGSSMADIGATAANLQSKMGIAKEEILAVFDVLAAQGKVGAFEISDMASNFEKLLSAATRFNIKGMEGMRTYGAFIQMAKRGTGTPEEATTAVERTIDDILSKHKEIRRLTGFSIIDAEASKKAGRTVMKDFDLVLKEIISRTNGDVLKLKQIFNEVSIRAVTPLAESYLVHGGWSEFDKFARTGGDGAAIMKDFAFWADTAAAKFGEFNTELHTCPK</sequence>
<evidence type="ECO:0000313" key="2">
    <source>
        <dbReference type="EMBL" id="VFU11814.1"/>
    </source>
</evidence>